<name>A0A3E0VZK1_9MICO</name>
<sequence length="174" mass="17893">MTPAARTQPNTTLVSLGRTRARVLGASTLGRTVLLLAVVGAVVLGLLAMHTLQTGMGNHSAPMHSASAMSDTVHPGGDMVHTTDLATDADMVGASHEHATSSECSGRCDPEHTMAGMICVLALLLAGLLLAAFRPTSTYTTAPVKPALQQLADVEASRPGPAPPDLHVLSISRT</sequence>
<dbReference type="Proteomes" id="UP000256541">
    <property type="component" value="Unassembled WGS sequence"/>
</dbReference>
<dbReference type="RefSeq" id="WP_116411035.1">
    <property type="nucleotide sequence ID" value="NZ_NBXB01000020.1"/>
</dbReference>
<reference evidence="3 4" key="1">
    <citation type="submission" date="2017-04" db="EMBL/GenBank/DDBJ databases">
        <title>Comparative genome analysis of Subtercola boreus.</title>
        <authorList>
            <person name="Cho Y.-J."/>
            <person name="Cho A."/>
            <person name="Kim O.-S."/>
            <person name="Lee J.-I."/>
        </authorList>
    </citation>
    <scope>NUCLEOTIDE SEQUENCE [LARGE SCALE GENOMIC DNA]</scope>
    <source>
        <strain evidence="3 4">P27479</strain>
    </source>
</reference>
<gene>
    <name evidence="3" type="ORF">B7R22_06830</name>
</gene>
<evidence type="ECO:0000313" key="3">
    <source>
        <dbReference type="EMBL" id="RFA15534.1"/>
    </source>
</evidence>
<feature type="transmembrane region" description="Helical" evidence="2">
    <location>
        <begin position="114"/>
        <end position="133"/>
    </location>
</feature>
<accession>A0A3E0VZK1</accession>
<feature type="transmembrane region" description="Helical" evidence="2">
    <location>
        <begin position="28"/>
        <end position="49"/>
    </location>
</feature>
<keyword evidence="2" id="KW-0472">Membrane</keyword>
<comment type="caution">
    <text evidence="3">The sequence shown here is derived from an EMBL/GenBank/DDBJ whole genome shotgun (WGS) entry which is preliminary data.</text>
</comment>
<proteinExistence type="predicted"/>
<feature type="region of interest" description="Disordered" evidence="1">
    <location>
        <begin position="155"/>
        <end position="174"/>
    </location>
</feature>
<dbReference type="InterPro" id="IPR046151">
    <property type="entry name" value="DUF6153"/>
</dbReference>
<dbReference type="Pfam" id="PF19650">
    <property type="entry name" value="DUF6153"/>
    <property type="match status" value="1"/>
</dbReference>
<dbReference type="AlphaFoldDB" id="A0A3E0VZK1"/>
<evidence type="ECO:0000313" key="4">
    <source>
        <dbReference type="Proteomes" id="UP000256541"/>
    </source>
</evidence>
<evidence type="ECO:0000256" key="2">
    <source>
        <dbReference type="SAM" id="Phobius"/>
    </source>
</evidence>
<keyword evidence="2" id="KW-1133">Transmembrane helix</keyword>
<protein>
    <submittedName>
        <fullName evidence="3">Uncharacterized protein</fullName>
    </submittedName>
</protein>
<keyword evidence="2" id="KW-0812">Transmembrane</keyword>
<evidence type="ECO:0000256" key="1">
    <source>
        <dbReference type="SAM" id="MobiDB-lite"/>
    </source>
</evidence>
<organism evidence="3 4">
    <name type="scientific">Subtercola boreus</name>
    <dbReference type="NCBI Taxonomy" id="120213"/>
    <lineage>
        <taxon>Bacteria</taxon>
        <taxon>Bacillati</taxon>
        <taxon>Actinomycetota</taxon>
        <taxon>Actinomycetes</taxon>
        <taxon>Micrococcales</taxon>
        <taxon>Microbacteriaceae</taxon>
        <taxon>Subtercola</taxon>
    </lineage>
</organism>
<dbReference type="EMBL" id="NBXB01000020">
    <property type="protein sequence ID" value="RFA15534.1"/>
    <property type="molecule type" value="Genomic_DNA"/>
</dbReference>